<dbReference type="OrthoDB" id="29098at2759"/>
<evidence type="ECO:0000256" key="2">
    <source>
        <dbReference type="SAM" id="SignalP"/>
    </source>
</evidence>
<dbReference type="GO" id="GO:0006401">
    <property type="term" value="P:RNA catabolic process"/>
    <property type="evidence" value="ECO:0007669"/>
    <property type="project" value="TreeGrafter"/>
</dbReference>
<dbReference type="InterPro" id="IPR019024">
    <property type="entry name" value="RNase_H2_suB_wHTH"/>
</dbReference>
<dbReference type="PANTHER" id="PTHR13383">
    <property type="entry name" value="RIBONUCLEASE H2 SUBUNIT B"/>
    <property type="match status" value="1"/>
</dbReference>
<proteinExistence type="predicted"/>
<evidence type="ECO:0000256" key="1">
    <source>
        <dbReference type="SAM" id="MobiDB-lite"/>
    </source>
</evidence>
<sequence>MEWSRLTLLNRICHFLLLFFSSPHCLLSAMRAVKRNRQPSLQQPDGKTSAVAAPGRSEPPSSCSSDVGSPRRKLELDDEGSQSLLSNPSQPVASGGAVRYDVSDRTTPLPAGAHSSHMIVLPRSLLNYPLESVGGIPVGNGGLGGEHTNSINEVSNDGGMESLRSSGTLFPAASVGVSPGAGMQLCGPTFREVAVASVRKGCDFVRLPHPRHGEPALFLCPPATGEGENSDCSTHGAVLYEVQAQSPAEGFGQTWLVGELVEPNENLLIVTPFDCTFLALRQVSAHTMKDKFLPAEDLITGPVRSGACDSTWPGWGVALAQCPALAPAVQAMQSHTVLSRICDVKSVGDDSYYRFSTEKMGIWLKNKVKRAMASPGLRSLLELDKSGAENSDGGATEVPISVAFGVVAEYIPQDLCSTAAELCGTAET</sequence>
<feature type="region of interest" description="Disordered" evidence="1">
    <location>
        <begin position="36"/>
        <end position="100"/>
    </location>
</feature>
<dbReference type="RefSeq" id="XP_011771554.1">
    <property type="nucleotide sequence ID" value="XM_011773252.1"/>
</dbReference>
<gene>
    <name evidence="4" type="ORF">TbgDal_I2770</name>
</gene>
<evidence type="ECO:0000313" key="4">
    <source>
        <dbReference type="EMBL" id="CBH09113.1"/>
    </source>
</evidence>
<organism evidence="4 5">
    <name type="scientific">Trypanosoma brucei gambiense (strain MHOM/CI/86/DAL972)</name>
    <dbReference type="NCBI Taxonomy" id="679716"/>
    <lineage>
        <taxon>Eukaryota</taxon>
        <taxon>Discoba</taxon>
        <taxon>Euglenozoa</taxon>
        <taxon>Kinetoplastea</taxon>
        <taxon>Metakinetoplastina</taxon>
        <taxon>Trypanosomatida</taxon>
        <taxon>Trypanosomatidae</taxon>
        <taxon>Trypanosoma</taxon>
    </lineage>
</organism>
<evidence type="ECO:0000313" key="5">
    <source>
        <dbReference type="Proteomes" id="UP000002316"/>
    </source>
</evidence>
<dbReference type="AlphaFoldDB" id="C9ZHZ6"/>
<dbReference type="Gene3D" id="2.20.25.530">
    <property type="match status" value="1"/>
</dbReference>
<reference evidence="5" key="1">
    <citation type="journal article" date="2010" name="PLoS Negl. Trop. Dis.">
        <title>The genome sequence of Trypanosoma brucei gambiense, causative agent of chronic human african trypanosomiasis.</title>
        <authorList>
            <person name="Jackson A.P."/>
            <person name="Sanders M."/>
            <person name="Berry A."/>
            <person name="McQuillan J."/>
            <person name="Aslett M.A."/>
            <person name="Quail M.A."/>
            <person name="Chukualim B."/>
            <person name="Capewell P."/>
            <person name="MacLeod A."/>
            <person name="Melville S.E."/>
            <person name="Gibson W."/>
            <person name="Barry J.D."/>
            <person name="Berriman M."/>
            <person name="Hertz-Fowler C."/>
        </authorList>
    </citation>
    <scope>NUCLEOTIDE SEQUENCE [LARGE SCALE GENOMIC DNA]</scope>
    <source>
        <strain evidence="5">MHOM/CI/86/DAL972</strain>
    </source>
</reference>
<dbReference type="Proteomes" id="UP000002316">
    <property type="component" value="Chromosome 1"/>
</dbReference>
<evidence type="ECO:0000259" key="3">
    <source>
        <dbReference type="Pfam" id="PF09468"/>
    </source>
</evidence>
<dbReference type="InterPro" id="IPR040456">
    <property type="entry name" value="RNase_H2_suB"/>
</dbReference>
<dbReference type="KEGG" id="tbg:TbgDal_I2770"/>
<feature type="compositionally biased region" description="Polar residues" evidence="1">
    <location>
        <begin position="81"/>
        <end position="92"/>
    </location>
</feature>
<dbReference type="Pfam" id="PF09468">
    <property type="entry name" value="RNase_H2-Ydr279"/>
    <property type="match status" value="1"/>
</dbReference>
<dbReference type="EMBL" id="FN554964">
    <property type="protein sequence ID" value="CBH09113.1"/>
    <property type="molecule type" value="Genomic_DNA"/>
</dbReference>
<dbReference type="GO" id="GO:0032299">
    <property type="term" value="C:ribonuclease H2 complex"/>
    <property type="evidence" value="ECO:0007669"/>
    <property type="project" value="InterPro"/>
</dbReference>
<dbReference type="GO" id="GO:0005654">
    <property type="term" value="C:nucleoplasm"/>
    <property type="evidence" value="ECO:0007669"/>
    <property type="project" value="TreeGrafter"/>
</dbReference>
<keyword evidence="2" id="KW-0732">Signal</keyword>
<dbReference type="Gene3D" id="1.10.20.120">
    <property type="match status" value="1"/>
</dbReference>
<feature type="chain" id="PRO_5003005461" description="Ribonuclease H2 subunit B wHTH domain-containing protein" evidence="2">
    <location>
        <begin position="29"/>
        <end position="428"/>
    </location>
</feature>
<feature type="signal peptide" evidence="2">
    <location>
        <begin position="1"/>
        <end position="28"/>
    </location>
</feature>
<feature type="domain" description="Ribonuclease H2 subunit B wHTH" evidence="3">
    <location>
        <begin position="334"/>
        <end position="381"/>
    </location>
</feature>
<accession>C9ZHZ6</accession>
<protein>
    <recommendedName>
        <fullName evidence="3">Ribonuclease H2 subunit B wHTH domain-containing protein</fullName>
    </recommendedName>
</protein>
<dbReference type="VEuPathDB" id="TriTrypDB:Tbg972.1.2770"/>
<dbReference type="PANTHER" id="PTHR13383:SF11">
    <property type="entry name" value="RIBONUCLEASE H2 SUBUNIT B"/>
    <property type="match status" value="1"/>
</dbReference>
<name>C9ZHZ6_TRYB9</name>
<dbReference type="GeneID" id="23858364"/>